<dbReference type="AlphaFoldDB" id="A0A0X3UC22"/>
<dbReference type="EMBL" id="LQBQ01000002">
    <property type="protein sequence ID" value="KUJ85409.1"/>
    <property type="molecule type" value="Genomic_DNA"/>
</dbReference>
<evidence type="ECO:0000256" key="1">
    <source>
        <dbReference type="SAM" id="SignalP"/>
    </source>
</evidence>
<dbReference type="Pfam" id="PF09898">
    <property type="entry name" value="DUF2125"/>
    <property type="match status" value="1"/>
</dbReference>
<name>A0A0X3UC22_9RHOB</name>
<accession>A0A0X3UC22</accession>
<dbReference type="OrthoDB" id="7791409at2"/>
<comment type="caution">
    <text evidence="2">The sequence shown here is derived from an EMBL/GenBank/DDBJ whole genome shotgun (WGS) entry which is preliminary data.</text>
</comment>
<evidence type="ECO:0000313" key="3">
    <source>
        <dbReference type="Proteomes" id="UP000053791"/>
    </source>
</evidence>
<reference evidence="2 3" key="1">
    <citation type="submission" date="2015-12" db="EMBL/GenBank/DDBJ databases">
        <authorList>
            <person name="Shamseldin A."/>
            <person name="Moawad H."/>
            <person name="Abd El-Rahim W.M."/>
            <person name="Sadowsky M.J."/>
        </authorList>
    </citation>
    <scope>NUCLEOTIDE SEQUENCE [LARGE SCALE GENOMIC DNA]</scope>
    <source>
        <strain evidence="2 3">ZGT118</strain>
    </source>
</reference>
<keyword evidence="1" id="KW-0732">Signal</keyword>
<feature type="chain" id="PRO_5007054973" description="DUF2125 domain-containing protein" evidence="1">
    <location>
        <begin position="25"/>
        <end position="507"/>
    </location>
</feature>
<evidence type="ECO:0008006" key="4">
    <source>
        <dbReference type="Google" id="ProtNLM"/>
    </source>
</evidence>
<proteinExistence type="predicted"/>
<dbReference type="Proteomes" id="UP000053791">
    <property type="component" value="Unassembled WGS sequence"/>
</dbReference>
<protein>
    <recommendedName>
        <fullName evidence="4">DUF2125 domain-containing protein</fullName>
    </recommendedName>
</protein>
<evidence type="ECO:0000313" key="2">
    <source>
        <dbReference type="EMBL" id="KUJ85409.1"/>
    </source>
</evidence>
<dbReference type="RefSeq" id="WP_068344828.1">
    <property type="nucleotide sequence ID" value="NZ_LQBQ01000002.1"/>
</dbReference>
<dbReference type="InterPro" id="IPR018666">
    <property type="entry name" value="DUF2125"/>
</dbReference>
<sequence length="507" mass="53218">MSVFLRRSCGAAIAYAIATQGAWADLTADQVWADWQAYMGGMGYQVSGDASSAGDVTTISDMTMMMEIPEENGQFSMVIPEVTLTENGDGTVNLGFPASFPLLIEGEAEGEVFRVELTYTHDGMTVLVSGSPEDMTYAYSAASVGVELTSVEADGEVMPKEALSASMNMADVSGMSKMVIGENRGLEQNFTAGSLTYDIAFDDPESKDAGKFKGNMNGLAFEGSGTMPAEMTAGDYQSMIDAGFDFAGTFTYDSGASDIAGTGEDEDFTLNTSSKGGRFAIAMDASRIAYDIAQNGVKLAVSTVELPFPLELAMASAGFKFEIPVQASDEEQPFALAMNLTGFTMSDVLWGMFDPTGALPRDPATIAIDTSGTAKVKVNFLDPAVAETLEATGAAPGEPHSLKINEFLVSMVGAVLSGTGEFTFDNSNLEAFDGMPAPTGVANLQLVGANALIDKLIAMGVMSENDAMGARMMMGMFGVPGDAPDTLNSTIEINEQGQILANGQRIK</sequence>
<gene>
    <name evidence="2" type="ORF">AVO45_16825</name>
</gene>
<feature type="signal peptide" evidence="1">
    <location>
        <begin position="1"/>
        <end position="24"/>
    </location>
</feature>
<organism evidence="2 3">
    <name type="scientific">Ruegeria marisrubri</name>
    <dbReference type="NCBI Taxonomy" id="1685379"/>
    <lineage>
        <taxon>Bacteria</taxon>
        <taxon>Pseudomonadati</taxon>
        <taxon>Pseudomonadota</taxon>
        <taxon>Alphaproteobacteria</taxon>
        <taxon>Rhodobacterales</taxon>
        <taxon>Roseobacteraceae</taxon>
        <taxon>Ruegeria</taxon>
    </lineage>
</organism>
<keyword evidence="3" id="KW-1185">Reference proteome</keyword>
<dbReference type="STRING" id="1685379.AVO45_16825"/>